<reference evidence="1 2" key="1">
    <citation type="journal article" date="2012" name="PLoS ONE">
        <title>The genome characteristics and predicted function of methyl-group oxidation pathway in the obligate aceticlastic methanogens, Methanosaeta spp.</title>
        <authorList>
            <person name="Zhu J."/>
            <person name="Zheng H."/>
            <person name="Ai G."/>
            <person name="Zhang G."/>
            <person name="Liu D."/>
            <person name="Liu X."/>
            <person name="Dong X."/>
        </authorList>
    </citation>
    <scope>NUCLEOTIDE SEQUENCE [LARGE SCALE GENOMIC DNA]</scope>
    <source>
        <strain evidence="1 2">6Ac</strain>
    </source>
</reference>
<dbReference type="CDD" id="cd07432">
    <property type="entry name" value="PHP_HisPPase"/>
    <property type="match status" value="1"/>
</dbReference>
<dbReference type="PANTHER" id="PTHR42924">
    <property type="entry name" value="EXONUCLEASE"/>
    <property type="match status" value="1"/>
</dbReference>
<keyword evidence="2" id="KW-1185">Reference proteome</keyword>
<dbReference type="SUPFAM" id="SSF89550">
    <property type="entry name" value="PHP domain-like"/>
    <property type="match status" value="1"/>
</dbReference>
<dbReference type="PATRIC" id="fig|1110509.7.peg.1698"/>
<sequence>MPGVEVSTSDGHLLALGVRELPPSGRSPEETIEFVRARGGISIVSHPYHPFRHSMYRIPGCDAVEVFNSKFIFGLANFWARRGATRLGLPMVAGSDAHSARSVGLGVTIVTVGEDGDVLEAIREGRVEIDGKRTPPVAFLGQMGRWVKKRLRGGERR</sequence>
<dbReference type="Proteomes" id="UP000005877">
    <property type="component" value="Chromosome"/>
</dbReference>
<dbReference type="EMBL" id="CP003117">
    <property type="protein sequence ID" value="AET64886.1"/>
    <property type="molecule type" value="Genomic_DNA"/>
</dbReference>
<dbReference type="GO" id="GO:0004534">
    <property type="term" value="F:5'-3' RNA exonuclease activity"/>
    <property type="evidence" value="ECO:0007669"/>
    <property type="project" value="TreeGrafter"/>
</dbReference>
<accession>G7WP45</accession>
<evidence type="ECO:0000313" key="2">
    <source>
        <dbReference type="Proteomes" id="UP000005877"/>
    </source>
</evidence>
<dbReference type="Pfam" id="PF13263">
    <property type="entry name" value="PHP_C"/>
    <property type="match status" value="1"/>
</dbReference>
<dbReference type="InterPro" id="IPR052018">
    <property type="entry name" value="PHP_domain"/>
</dbReference>
<proteinExistence type="predicted"/>
<protein>
    <submittedName>
        <fullName evidence="1">PHP domain protein</fullName>
    </submittedName>
</protein>
<dbReference type="AlphaFoldDB" id="G7WP45"/>
<dbReference type="GO" id="GO:0035312">
    <property type="term" value="F:5'-3' DNA exonuclease activity"/>
    <property type="evidence" value="ECO:0007669"/>
    <property type="project" value="TreeGrafter"/>
</dbReference>
<dbReference type="KEGG" id="mhi:Mhar_1524"/>
<dbReference type="Gene3D" id="3.20.20.140">
    <property type="entry name" value="Metal-dependent hydrolases"/>
    <property type="match status" value="1"/>
</dbReference>
<name>G7WP45_METH6</name>
<dbReference type="InterPro" id="IPR016195">
    <property type="entry name" value="Pol/histidinol_Pase-like"/>
</dbReference>
<dbReference type="PANTHER" id="PTHR42924:SF3">
    <property type="entry name" value="POLYMERASE_HISTIDINOL PHOSPHATASE N-TERMINAL DOMAIN-CONTAINING PROTEIN"/>
    <property type="match status" value="1"/>
</dbReference>
<organism evidence="1 2">
    <name type="scientific">Methanothrix harundinacea (strain 6Ac)</name>
    <name type="common">Methanosaeta harundinacea</name>
    <dbReference type="NCBI Taxonomy" id="1110509"/>
    <lineage>
        <taxon>Archaea</taxon>
        <taxon>Methanobacteriati</taxon>
        <taxon>Methanobacteriota</taxon>
        <taxon>Stenosarchaea group</taxon>
        <taxon>Methanomicrobia</taxon>
        <taxon>Methanotrichales</taxon>
        <taxon>Methanotrichaceae</taxon>
        <taxon>Methanothrix</taxon>
    </lineage>
</organism>
<gene>
    <name evidence="1" type="ordered locus">Mhar_1524</name>
</gene>
<evidence type="ECO:0000313" key="1">
    <source>
        <dbReference type="EMBL" id="AET64886.1"/>
    </source>
</evidence>
<dbReference type="HOGENOM" id="CLU_072983_3_2_2"/>
<dbReference type="STRING" id="1110509.Mhar_1524"/>